<reference evidence="2" key="2">
    <citation type="submission" date="2008-12" db="EMBL/GenBank/DDBJ databases">
        <title>Improved gene annotation of the rice (Oryza sativa) genomes.</title>
        <authorList>
            <person name="Wang J."/>
            <person name="Li R."/>
            <person name="Fan W."/>
            <person name="Huang Q."/>
            <person name="Zhang J."/>
            <person name="Zhou Y."/>
            <person name="Hu Y."/>
            <person name="Zi S."/>
            <person name="Li J."/>
            <person name="Ni P."/>
            <person name="Zheng H."/>
            <person name="Zhang Y."/>
            <person name="Zhao M."/>
            <person name="Hao Q."/>
            <person name="McDermott J."/>
            <person name="Samudrala R."/>
            <person name="Kristiansen K."/>
            <person name="Wong G.K.-S."/>
        </authorList>
    </citation>
    <scope>NUCLEOTIDE SEQUENCE</scope>
</reference>
<sequence>MGCEVETRIRAARRAVAAEAATTMTTPTSYGTIPDAGHTATTTKTIEARTWGVAVNQIDARGSTEKRHRPLGTTPSSCCYSSSPRHRRRELQCNRWTPGPEQMAPEQPALRNAEDDDDNGETLCALFKPVALAILPMPRVPYPKHAIGDDAIEGNGGNSLIKPLRSTRQCSTLLCRLRSSKADASTAYVGPSDADGLLEVFAKANV</sequence>
<accession>B9FJF3</accession>
<dbReference type="AlphaFoldDB" id="B9FJF3"/>
<dbReference type="Proteomes" id="UP000007752">
    <property type="component" value="Chromosome 5"/>
</dbReference>
<feature type="region of interest" description="Disordered" evidence="1">
    <location>
        <begin position="62"/>
        <end position="83"/>
    </location>
</feature>
<reference evidence="2" key="1">
    <citation type="journal article" date="2005" name="PLoS Biol.">
        <title>The genomes of Oryza sativa: a history of duplications.</title>
        <authorList>
            <person name="Yu J."/>
            <person name="Wang J."/>
            <person name="Lin W."/>
            <person name="Li S."/>
            <person name="Li H."/>
            <person name="Zhou J."/>
            <person name="Ni P."/>
            <person name="Dong W."/>
            <person name="Hu S."/>
            <person name="Zeng C."/>
            <person name="Zhang J."/>
            <person name="Zhang Y."/>
            <person name="Li R."/>
            <person name="Xu Z."/>
            <person name="Li S."/>
            <person name="Li X."/>
            <person name="Zheng H."/>
            <person name="Cong L."/>
            <person name="Lin L."/>
            <person name="Yin J."/>
            <person name="Geng J."/>
            <person name="Li G."/>
            <person name="Shi J."/>
            <person name="Liu J."/>
            <person name="Lv H."/>
            <person name="Li J."/>
            <person name="Wang J."/>
            <person name="Deng Y."/>
            <person name="Ran L."/>
            <person name="Shi X."/>
            <person name="Wang X."/>
            <person name="Wu Q."/>
            <person name="Li C."/>
            <person name="Ren X."/>
            <person name="Wang J."/>
            <person name="Wang X."/>
            <person name="Li D."/>
            <person name="Liu D."/>
            <person name="Zhang X."/>
            <person name="Ji Z."/>
            <person name="Zhao W."/>
            <person name="Sun Y."/>
            <person name="Zhang Z."/>
            <person name="Bao J."/>
            <person name="Han Y."/>
            <person name="Dong L."/>
            <person name="Ji J."/>
            <person name="Chen P."/>
            <person name="Wu S."/>
            <person name="Liu J."/>
            <person name="Xiao Y."/>
            <person name="Bu D."/>
            <person name="Tan J."/>
            <person name="Yang L."/>
            <person name="Ye C."/>
            <person name="Zhang J."/>
            <person name="Xu J."/>
            <person name="Zhou Y."/>
            <person name="Yu Y."/>
            <person name="Zhang B."/>
            <person name="Zhuang S."/>
            <person name="Wei H."/>
            <person name="Liu B."/>
            <person name="Lei M."/>
            <person name="Yu H."/>
            <person name="Li Y."/>
            <person name="Xu H."/>
            <person name="Wei S."/>
            <person name="He X."/>
            <person name="Fang L."/>
            <person name="Zhang Z."/>
            <person name="Zhang Y."/>
            <person name="Huang X."/>
            <person name="Su Z."/>
            <person name="Tong W."/>
            <person name="Li J."/>
            <person name="Tong Z."/>
            <person name="Li S."/>
            <person name="Ye J."/>
            <person name="Wang L."/>
            <person name="Fang L."/>
            <person name="Lei T."/>
            <person name="Chen C."/>
            <person name="Chen H."/>
            <person name="Xu Z."/>
            <person name="Li H."/>
            <person name="Huang H."/>
            <person name="Zhang F."/>
            <person name="Xu H."/>
            <person name="Li N."/>
            <person name="Zhao C."/>
            <person name="Li S."/>
            <person name="Dong L."/>
            <person name="Huang Y."/>
            <person name="Li L."/>
            <person name="Xi Y."/>
            <person name="Qi Q."/>
            <person name="Li W."/>
            <person name="Zhang B."/>
            <person name="Hu W."/>
            <person name="Zhang Y."/>
            <person name="Tian X."/>
            <person name="Jiao Y."/>
            <person name="Liang X."/>
            <person name="Jin J."/>
            <person name="Gao L."/>
            <person name="Zheng W."/>
            <person name="Hao B."/>
            <person name="Liu S."/>
            <person name="Wang W."/>
            <person name="Yuan L."/>
            <person name="Cao M."/>
            <person name="McDermott J."/>
            <person name="Samudrala R."/>
            <person name="Wang J."/>
            <person name="Wong G.K."/>
            <person name="Yang H."/>
        </authorList>
    </citation>
    <scope>NUCLEOTIDE SEQUENCE [LARGE SCALE GENOMIC DNA]</scope>
</reference>
<evidence type="ECO:0000256" key="1">
    <source>
        <dbReference type="SAM" id="MobiDB-lite"/>
    </source>
</evidence>
<evidence type="ECO:0000313" key="2">
    <source>
        <dbReference type="EMBL" id="EEE62923.1"/>
    </source>
</evidence>
<proteinExistence type="predicted"/>
<gene>
    <name evidence="2" type="ORF">OsJ_17728</name>
</gene>
<feature type="region of interest" description="Disordered" evidence="1">
    <location>
        <begin position="96"/>
        <end position="117"/>
    </location>
</feature>
<organism evidence="2">
    <name type="scientific">Oryza sativa subsp. japonica</name>
    <name type="common">Rice</name>
    <dbReference type="NCBI Taxonomy" id="39947"/>
    <lineage>
        <taxon>Eukaryota</taxon>
        <taxon>Viridiplantae</taxon>
        <taxon>Streptophyta</taxon>
        <taxon>Embryophyta</taxon>
        <taxon>Tracheophyta</taxon>
        <taxon>Spermatophyta</taxon>
        <taxon>Magnoliopsida</taxon>
        <taxon>Liliopsida</taxon>
        <taxon>Poales</taxon>
        <taxon>Poaceae</taxon>
        <taxon>BOP clade</taxon>
        <taxon>Oryzoideae</taxon>
        <taxon>Oryzeae</taxon>
        <taxon>Oryzinae</taxon>
        <taxon>Oryza</taxon>
        <taxon>Oryza sativa</taxon>
    </lineage>
</organism>
<name>B9FJF3_ORYSJ</name>
<dbReference type="EMBL" id="CM000142">
    <property type="protein sequence ID" value="EEE62923.1"/>
    <property type="molecule type" value="Genomic_DNA"/>
</dbReference>
<protein>
    <submittedName>
        <fullName evidence="2">Uncharacterized protein</fullName>
    </submittedName>
</protein>